<dbReference type="Pfam" id="PF13305">
    <property type="entry name" value="TetR_C_33"/>
    <property type="match status" value="1"/>
</dbReference>
<reference evidence="6 7" key="1">
    <citation type="submission" date="2021-03" db="EMBL/GenBank/DDBJ databases">
        <title>Sequencing the genomes of 1000 actinobacteria strains.</title>
        <authorList>
            <person name="Klenk H.-P."/>
        </authorList>
    </citation>
    <scope>NUCLEOTIDE SEQUENCE [LARGE SCALE GENOMIC DNA]</scope>
    <source>
        <strain evidence="6 7">DSM 40843</strain>
    </source>
</reference>
<sequence length="216" mass="23481">MSPRPVDPNLRPQLIDAAAKLLGEEGPAALSTRKLAAMVGTSTTAVYTYFGGMDDLVRAMVHEGFRLLGDRMGAVEESDDPVADVLALGWAYRDNAREHWHLYNVMFGGSGLSGFSLTDADRQHGRYTLDILVGAVKRCAATGRFRPFDPELVAHQLWIALHGLVTLDLGGYLVEPNTADVCFEAQVSGMILGAGDDPQRAQESLARAAQRRLRTQ</sequence>
<dbReference type="PANTHER" id="PTHR30055:SF212">
    <property type="entry name" value="TETR-FAMILY FAMILY TRANSCRIPTIONAL REGULATOR"/>
    <property type="match status" value="1"/>
</dbReference>
<dbReference type="PROSITE" id="PS50977">
    <property type="entry name" value="HTH_TETR_2"/>
    <property type="match status" value="1"/>
</dbReference>
<keyword evidence="3" id="KW-0804">Transcription</keyword>
<dbReference type="Pfam" id="PF00440">
    <property type="entry name" value="TetR_N"/>
    <property type="match status" value="1"/>
</dbReference>
<gene>
    <name evidence="6" type="ORF">JOF59_006548</name>
</gene>
<evidence type="ECO:0000259" key="5">
    <source>
        <dbReference type="PROSITE" id="PS50977"/>
    </source>
</evidence>
<evidence type="ECO:0000256" key="4">
    <source>
        <dbReference type="PROSITE-ProRule" id="PRU00335"/>
    </source>
</evidence>
<feature type="DNA-binding region" description="H-T-H motif" evidence="4">
    <location>
        <begin position="31"/>
        <end position="50"/>
    </location>
</feature>
<keyword evidence="1" id="KW-0805">Transcription regulation</keyword>
<organism evidence="6 7">
    <name type="scientific">Streptomyces clavifer</name>
    <dbReference type="NCBI Taxonomy" id="68188"/>
    <lineage>
        <taxon>Bacteria</taxon>
        <taxon>Bacillati</taxon>
        <taxon>Actinomycetota</taxon>
        <taxon>Actinomycetes</taxon>
        <taxon>Kitasatosporales</taxon>
        <taxon>Streptomycetaceae</taxon>
        <taxon>Streptomyces</taxon>
    </lineage>
</organism>
<dbReference type="Proteomes" id="UP001519311">
    <property type="component" value="Unassembled WGS sequence"/>
</dbReference>
<dbReference type="InterPro" id="IPR050109">
    <property type="entry name" value="HTH-type_TetR-like_transc_reg"/>
</dbReference>
<dbReference type="InterPro" id="IPR009057">
    <property type="entry name" value="Homeodomain-like_sf"/>
</dbReference>
<dbReference type="RefSeq" id="WP_056799846.1">
    <property type="nucleotide sequence ID" value="NZ_BMWJ01000007.1"/>
</dbReference>
<evidence type="ECO:0000313" key="7">
    <source>
        <dbReference type="Proteomes" id="UP001519311"/>
    </source>
</evidence>
<dbReference type="EMBL" id="JAGINS010000002">
    <property type="protein sequence ID" value="MBP2364056.1"/>
    <property type="molecule type" value="Genomic_DNA"/>
</dbReference>
<dbReference type="PANTHER" id="PTHR30055">
    <property type="entry name" value="HTH-TYPE TRANSCRIPTIONAL REGULATOR RUTR"/>
    <property type="match status" value="1"/>
</dbReference>
<evidence type="ECO:0000256" key="1">
    <source>
        <dbReference type="ARBA" id="ARBA00023015"/>
    </source>
</evidence>
<dbReference type="SUPFAM" id="SSF46689">
    <property type="entry name" value="Homeodomain-like"/>
    <property type="match status" value="1"/>
</dbReference>
<evidence type="ECO:0000256" key="3">
    <source>
        <dbReference type="ARBA" id="ARBA00023163"/>
    </source>
</evidence>
<dbReference type="SUPFAM" id="SSF48498">
    <property type="entry name" value="Tetracyclin repressor-like, C-terminal domain"/>
    <property type="match status" value="1"/>
</dbReference>
<dbReference type="InterPro" id="IPR025996">
    <property type="entry name" value="MT1864/Rv1816-like_C"/>
</dbReference>
<dbReference type="InterPro" id="IPR036271">
    <property type="entry name" value="Tet_transcr_reg_TetR-rel_C_sf"/>
</dbReference>
<proteinExistence type="predicted"/>
<feature type="domain" description="HTH tetR-type" evidence="5">
    <location>
        <begin position="8"/>
        <end position="68"/>
    </location>
</feature>
<evidence type="ECO:0000256" key="2">
    <source>
        <dbReference type="ARBA" id="ARBA00023125"/>
    </source>
</evidence>
<protein>
    <submittedName>
        <fullName evidence="6">AcrR family transcriptional regulator</fullName>
    </submittedName>
</protein>
<dbReference type="GeneID" id="97346526"/>
<comment type="caution">
    <text evidence="6">The sequence shown here is derived from an EMBL/GenBank/DDBJ whole genome shotgun (WGS) entry which is preliminary data.</text>
</comment>
<name>A0ABS4VJF4_9ACTN</name>
<keyword evidence="7" id="KW-1185">Reference proteome</keyword>
<dbReference type="PRINTS" id="PR00455">
    <property type="entry name" value="HTHTETR"/>
</dbReference>
<dbReference type="InterPro" id="IPR001647">
    <property type="entry name" value="HTH_TetR"/>
</dbReference>
<dbReference type="Gene3D" id="1.10.357.10">
    <property type="entry name" value="Tetracycline Repressor, domain 2"/>
    <property type="match status" value="1"/>
</dbReference>
<evidence type="ECO:0000313" key="6">
    <source>
        <dbReference type="EMBL" id="MBP2364056.1"/>
    </source>
</evidence>
<keyword evidence="2 4" id="KW-0238">DNA-binding</keyword>
<accession>A0ABS4VJF4</accession>